<evidence type="ECO:0000256" key="6">
    <source>
        <dbReference type="ARBA" id="ARBA00023136"/>
    </source>
</evidence>
<dbReference type="AlphaFoldDB" id="A0A327JPD7"/>
<dbReference type="OrthoDB" id="7339120at2"/>
<sequence length="448" mass="47641">MIELSPELVAILMLGGVFVLALTGFPIAFVIGSIAFFIGLVTFGTTTTFHILYSRFYDLSLNYPYLAVPLFTFMGVVLQKSGITKELYQRLYEALGSFRGGLLLVTIIFGTILAACLGVIAASVTILALIALSPMVSRGYDRSLAAGTIVASGTLGILIPPSIMLVVYAPQAGLSIGQMFMGAVFPGLILSSLYILYVVTRCQLNPALGPPIPADQVTPFTVDKVGKLLMALVPPVALMVAVLGTIFAGIAPPTEAAAVGSFASILLAVVYGKFSWGMIRDASIETLRVSAFVVLIAALCYAFVGIFMNAGAGDVVAEMILAVPGGRWASFLVIMIIVFMLGMFIEWIGIVFIIVPIFSPILAKLGFDPLWAGMMICINLQMAFQTPPMAMSIFVLKGAAPEEVGLTMGEIIRGVLPFVGIIVFSLILFTLFPSIITWLPAQMIGPSH</sequence>
<dbReference type="NCBIfam" id="TIGR00786">
    <property type="entry name" value="dctM"/>
    <property type="match status" value="1"/>
</dbReference>
<evidence type="ECO:0000313" key="10">
    <source>
        <dbReference type="Proteomes" id="UP000249299"/>
    </source>
</evidence>
<keyword evidence="10" id="KW-1185">Reference proteome</keyword>
<keyword evidence="7" id="KW-0813">Transport</keyword>
<evidence type="ECO:0000256" key="5">
    <source>
        <dbReference type="ARBA" id="ARBA00022989"/>
    </source>
</evidence>
<feature type="transmembrane region" description="Helical" evidence="7">
    <location>
        <begin position="144"/>
        <end position="168"/>
    </location>
</feature>
<dbReference type="GO" id="GO:0005886">
    <property type="term" value="C:plasma membrane"/>
    <property type="evidence" value="ECO:0007669"/>
    <property type="project" value="UniProtKB-SubCell"/>
</dbReference>
<dbReference type="PANTHER" id="PTHR33362">
    <property type="entry name" value="SIALIC ACID TRAP TRANSPORTER PERMEASE PROTEIN SIAT-RELATED"/>
    <property type="match status" value="1"/>
</dbReference>
<comment type="caution">
    <text evidence="9">The sequence shown here is derived from an EMBL/GenBank/DDBJ whole genome shotgun (WGS) entry which is preliminary data.</text>
</comment>
<feature type="domain" description="TRAP C4-dicarboxylate transport system permease DctM subunit" evidence="8">
    <location>
        <begin position="14"/>
        <end position="435"/>
    </location>
</feature>
<proteinExistence type="inferred from homology"/>
<feature type="transmembrane region" description="Helical" evidence="7">
    <location>
        <begin position="34"/>
        <end position="53"/>
    </location>
</feature>
<feature type="transmembrane region" description="Helical" evidence="7">
    <location>
        <begin position="180"/>
        <end position="199"/>
    </location>
</feature>
<keyword evidence="3 7" id="KW-0997">Cell inner membrane</keyword>
<dbReference type="Proteomes" id="UP000249299">
    <property type="component" value="Unassembled WGS sequence"/>
</dbReference>
<dbReference type="RefSeq" id="WP_111433575.1">
    <property type="nucleotide sequence ID" value="NZ_JACIGG010000009.1"/>
</dbReference>
<evidence type="ECO:0000259" key="8">
    <source>
        <dbReference type="Pfam" id="PF06808"/>
    </source>
</evidence>
<feature type="transmembrane region" description="Helical" evidence="7">
    <location>
        <begin position="328"/>
        <end position="358"/>
    </location>
</feature>
<dbReference type="EMBL" id="NPEV01000010">
    <property type="protein sequence ID" value="RAI28319.1"/>
    <property type="molecule type" value="Genomic_DNA"/>
</dbReference>
<keyword evidence="4 7" id="KW-0812">Transmembrane</keyword>
<dbReference type="Pfam" id="PF06808">
    <property type="entry name" value="DctM"/>
    <property type="match status" value="1"/>
</dbReference>
<evidence type="ECO:0000256" key="7">
    <source>
        <dbReference type="RuleBase" id="RU369079"/>
    </source>
</evidence>
<comment type="subunit">
    <text evidence="7">The complex comprises the extracytoplasmic solute receptor protein and the two transmembrane proteins.</text>
</comment>
<keyword evidence="5 7" id="KW-1133">Transmembrane helix</keyword>
<comment type="function">
    <text evidence="7">Part of the tripartite ATP-independent periplasmic (TRAP) transport system.</text>
</comment>
<name>A0A327JPD7_9HYPH</name>
<organism evidence="9 10">
    <name type="scientific">Rhodobium orientis</name>
    <dbReference type="NCBI Taxonomy" id="34017"/>
    <lineage>
        <taxon>Bacteria</taxon>
        <taxon>Pseudomonadati</taxon>
        <taxon>Pseudomonadota</taxon>
        <taxon>Alphaproteobacteria</taxon>
        <taxon>Hyphomicrobiales</taxon>
        <taxon>Rhodobiaceae</taxon>
        <taxon>Rhodobium</taxon>
    </lineage>
</organism>
<protein>
    <recommendedName>
        <fullName evidence="7">TRAP transporter large permease protein</fullName>
    </recommendedName>
</protein>
<evidence type="ECO:0000256" key="3">
    <source>
        <dbReference type="ARBA" id="ARBA00022519"/>
    </source>
</evidence>
<reference evidence="9 10" key="1">
    <citation type="submission" date="2017-07" db="EMBL/GenBank/DDBJ databases">
        <title>Draft Genome Sequences of Select Purple Nonsulfur Bacteria.</title>
        <authorList>
            <person name="Lasarre B."/>
            <person name="Mckinlay J.B."/>
        </authorList>
    </citation>
    <scope>NUCLEOTIDE SEQUENCE [LARGE SCALE GENOMIC DNA]</scope>
    <source>
        <strain evidence="9 10">DSM 11290</strain>
    </source>
</reference>
<keyword evidence="6 7" id="KW-0472">Membrane</keyword>
<feature type="transmembrane region" description="Helical" evidence="7">
    <location>
        <begin position="415"/>
        <end position="439"/>
    </location>
</feature>
<feature type="transmembrane region" description="Helical" evidence="7">
    <location>
        <begin position="228"/>
        <end position="250"/>
    </location>
</feature>
<comment type="subcellular location">
    <subcellularLocation>
        <location evidence="1 7">Cell inner membrane</location>
        <topology evidence="1 7">Multi-pass membrane protein</topology>
    </subcellularLocation>
</comment>
<feature type="transmembrane region" description="Helical" evidence="7">
    <location>
        <begin position="103"/>
        <end position="132"/>
    </location>
</feature>
<feature type="transmembrane region" description="Helical" evidence="7">
    <location>
        <begin position="256"/>
        <end position="274"/>
    </location>
</feature>
<dbReference type="InterPro" id="IPR004681">
    <property type="entry name" value="TRAP_DctM"/>
</dbReference>
<evidence type="ECO:0000256" key="1">
    <source>
        <dbReference type="ARBA" id="ARBA00004429"/>
    </source>
</evidence>
<dbReference type="PANTHER" id="PTHR33362:SF7">
    <property type="entry name" value="SLL1103 PROTEIN"/>
    <property type="match status" value="1"/>
</dbReference>
<dbReference type="InterPro" id="IPR010656">
    <property type="entry name" value="DctM"/>
</dbReference>
<keyword evidence="2" id="KW-1003">Cell membrane</keyword>
<comment type="similarity">
    <text evidence="7">Belongs to the TRAP transporter large permease family.</text>
</comment>
<gene>
    <name evidence="9" type="ORF">CH339_06770</name>
</gene>
<evidence type="ECO:0000256" key="2">
    <source>
        <dbReference type="ARBA" id="ARBA00022475"/>
    </source>
</evidence>
<feature type="transmembrane region" description="Helical" evidence="7">
    <location>
        <begin position="65"/>
        <end position="83"/>
    </location>
</feature>
<feature type="transmembrane region" description="Helical" evidence="7">
    <location>
        <begin position="7"/>
        <end position="28"/>
    </location>
</feature>
<dbReference type="PIRSF" id="PIRSF006066">
    <property type="entry name" value="HI0050"/>
    <property type="match status" value="1"/>
</dbReference>
<accession>A0A327JPD7</accession>
<feature type="transmembrane region" description="Helical" evidence="7">
    <location>
        <begin position="286"/>
        <end position="308"/>
    </location>
</feature>
<dbReference type="GO" id="GO:0022857">
    <property type="term" value="F:transmembrane transporter activity"/>
    <property type="evidence" value="ECO:0007669"/>
    <property type="project" value="UniProtKB-UniRule"/>
</dbReference>
<evidence type="ECO:0000313" key="9">
    <source>
        <dbReference type="EMBL" id="RAI28319.1"/>
    </source>
</evidence>
<evidence type="ECO:0000256" key="4">
    <source>
        <dbReference type="ARBA" id="ARBA00022692"/>
    </source>
</evidence>